<protein>
    <submittedName>
        <fullName evidence="1">Uncharacterized protein</fullName>
    </submittedName>
</protein>
<dbReference type="EMBL" id="KI981187">
    <property type="protein sequence ID" value="EXK23232.1"/>
    <property type="molecule type" value="Genomic_DNA"/>
</dbReference>
<reference evidence="1" key="1">
    <citation type="submission" date="2012-04" db="EMBL/GenBank/DDBJ databases">
        <title>The Genome Sequence of Fusarium oxysporum melonis.</title>
        <authorList>
            <consortium name="The Broad Institute Genome Sequencing Platform"/>
            <person name="Ma L.-J."/>
            <person name="Gale L.R."/>
            <person name="Schwartz D.C."/>
            <person name="Zhou S."/>
            <person name="Corby-Kistler H."/>
            <person name="Young S.K."/>
            <person name="Zeng Q."/>
            <person name="Gargeya S."/>
            <person name="Fitzgerald M."/>
            <person name="Haas B."/>
            <person name="Abouelleil A."/>
            <person name="Alvarado L."/>
            <person name="Arachchi H.M."/>
            <person name="Berlin A."/>
            <person name="Brown A."/>
            <person name="Chapman S.B."/>
            <person name="Chen Z."/>
            <person name="Dunbar C."/>
            <person name="Freedman E."/>
            <person name="Gearin G."/>
            <person name="Goldberg J."/>
            <person name="Griggs A."/>
            <person name="Gujja S."/>
            <person name="Heiman D."/>
            <person name="Howarth C."/>
            <person name="Larson L."/>
            <person name="Lui A."/>
            <person name="MacDonald P.J.P."/>
            <person name="Montmayeur A."/>
            <person name="Murphy C."/>
            <person name="Neiman D."/>
            <person name="Pearson M."/>
            <person name="Priest M."/>
            <person name="Roberts A."/>
            <person name="Saif S."/>
            <person name="Shea T."/>
            <person name="Shenoy N."/>
            <person name="Sisk P."/>
            <person name="Stolte C."/>
            <person name="Sykes S."/>
            <person name="Wortman J."/>
            <person name="Nusbaum C."/>
            <person name="Birren B."/>
        </authorList>
    </citation>
    <scope>NUCLEOTIDE SEQUENCE</scope>
    <source>
        <strain evidence="1">26406</strain>
    </source>
</reference>
<evidence type="ECO:0000313" key="1">
    <source>
        <dbReference type="EMBL" id="EXK23232.1"/>
    </source>
</evidence>
<accession>W9Z3M9</accession>
<dbReference type="Proteomes" id="UP000030703">
    <property type="component" value="Unassembled WGS sequence"/>
</dbReference>
<dbReference type="HOGENOM" id="CLU_3399459_0_0_1"/>
<dbReference type="VEuPathDB" id="FungiDB:FOMG_19988"/>
<name>W9Z3M9_FUSOX</name>
<sequence>MKTGRAPDVFFSLFALFAQNVIRTRNVASVY</sequence>
<gene>
    <name evidence="1" type="ORF">FOMG_19988</name>
</gene>
<proteinExistence type="predicted"/>
<organism evidence="1">
    <name type="scientific">Fusarium oxysporum f. sp. melonis 26406</name>
    <dbReference type="NCBI Taxonomy" id="1089452"/>
    <lineage>
        <taxon>Eukaryota</taxon>
        <taxon>Fungi</taxon>
        <taxon>Dikarya</taxon>
        <taxon>Ascomycota</taxon>
        <taxon>Pezizomycotina</taxon>
        <taxon>Sordariomycetes</taxon>
        <taxon>Hypocreomycetidae</taxon>
        <taxon>Hypocreales</taxon>
        <taxon>Nectriaceae</taxon>
        <taxon>Fusarium</taxon>
        <taxon>Fusarium oxysporum species complex</taxon>
    </lineage>
</organism>
<reference evidence="1" key="2">
    <citation type="submission" date="2014-02" db="EMBL/GenBank/DDBJ databases">
        <title>Annotation of the Genome Sequence of Fusarium oxysporum f. sp. melonis 26406.</title>
        <authorList>
            <consortium name="The Broad Institute Genomics Platform"/>
            <person name="Ma L.-J."/>
            <person name="Corby-Kistler H."/>
            <person name="Broz K."/>
            <person name="Gale L.R."/>
            <person name="Jonkers W."/>
            <person name="O'Donnell K."/>
            <person name="Ploetz R."/>
            <person name="Steinberg C."/>
            <person name="Schwartz D.C."/>
            <person name="VanEtten H."/>
            <person name="Zhou S."/>
            <person name="Young S.K."/>
            <person name="Zeng Q."/>
            <person name="Gargeya S."/>
            <person name="Fitzgerald M."/>
            <person name="Abouelleil A."/>
            <person name="Alvarado L."/>
            <person name="Chapman S.B."/>
            <person name="Gainer-Dewar J."/>
            <person name="Goldberg J."/>
            <person name="Griggs A."/>
            <person name="Gujja S."/>
            <person name="Hansen M."/>
            <person name="Howarth C."/>
            <person name="Imamovic A."/>
            <person name="Ireland A."/>
            <person name="Larimer J."/>
            <person name="McCowan C."/>
            <person name="Murphy C."/>
            <person name="Pearson M."/>
            <person name="Poon T.W."/>
            <person name="Priest M."/>
            <person name="Roberts A."/>
            <person name="Saif S."/>
            <person name="Shea T."/>
            <person name="Sykes S."/>
            <person name="Wortman J."/>
            <person name="Nusbaum C."/>
            <person name="Birren B."/>
        </authorList>
    </citation>
    <scope>NUCLEOTIDE SEQUENCE</scope>
    <source>
        <strain evidence="1">26406</strain>
    </source>
</reference>
<dbReference type="AlphaFoldDB" id="W9Z3M9"/>